<evidence type="ECO:0000256" key="2">
    <source>
        <dbReference type="ARBA" id="ARBA00023125"/>
    </source>
</evidence>
<protein>
    <recommendedName>
        <fullName evidence="4">HTH araC/xylS-type domain-containing protein</fullName>
    </recommendedName>
</protein>
<dbReference type="SMART" id="SM00342">
    <property type="entry name" value="HTH_ARAC"/>
    <property type="match status" value="1"/>
</dbReference>
<dbReference type="InterPro" id="IPR018060">
    <property type="entry name" value="HTH_AraC"/>
</dbReference>
<proteinExistence type="predicted"/>
<evidence type="ECO:0000313" key="5">
    <source>
        <dbReference type="EMBL" id="PQA86354.1"/>
    </source>
</evidence>
<keyword evidence="6" id="KW-1185">Reference proteome</keyword>
<dbReference type="Pfam" id="PF14525">
    <property type="entry name" value="AraC_binding_2"/>
    <property type="match status" value="1"/>
</dbReference>
<dbReference type="InterPro" id="IPR009057">
    <property type="entry name" value="Homeodomain-like_sf"/>
</dbReference>
<dbReference type="GO" id="GO:0043565">
    <property type="term" value="F:sequence-specific DNA binding"/>
    <property type="evidence" value="ECO:0007669"/>
    <property type="project" value="InterPro"/>
</dbReference>
<dbReference type="InterPro" id="IPR020449">
    <property type="entry name" value="Tscrpt_reg_AraC-type_HTH"/>
</dbReference>
<evidence type="ECO:0000256" key="3">
    <source>
        <dbReference type="ARBA" id="ARBA00023163"/>
    </source>
</evidence>
<evidence type="ECO:0000313" key="6">
    <source>
        <dbReference type="Proteomes" id="UP000239504"/>
    </source>
</evidence>
<dbReference type="EMBL" id="PJCH01000015">
    <property type="protein sequence ID" value="PQA86354.1"/>
    <property type="molecule type" value="Genomic_DNA"/>
</dbReference>
<sequence>MEKFSTIGLPTNGRTAAWNALYATRMSQVEFTPADKQGFGAELSIGTLGPVKLAKLTMDRYCVERSKDHINDNRPRIYSLLLQAKGSSTIHHCGHESNLDAGDFVLVDTGLPHFFDTKDFSVTIMVRVLPSLLREYLPTPEQFSGLRLGHAVGLAGTLGAMVASLSEGVGRGISRDHEERVARHLLEMISMSYTAGFDISGESAILWRRRNDVISFIEDNLRDPELSSASIAQSLNLSPRYLRAVFSVSGEKISAFILRRRLEECARQMKNPAWNGHTLTEIAFSWGFNSAAHFTRCFRDKFGMAPREYRSAFTGAHN</sequence>
<dbReference type="PROSITE" id="PS01124">
    <property type="entry name" value="HTH_ARAC_FAMILY_2"/>
    <property type="match status" value="1"/>
</dbReference>
<keyword evidence="2" id="KW-0238">DNA-binding</keyword>
<dbReference type="Gene3D" id="1.10.10.60">
    <property type="entry name" value="Homeodomain-like"/>
    <property type="match status" value="1"/>
</dbReference>
<gene>
    <name evidence="5" type="ORF">CW354_18630</name>
</gene>
<reference evidence="5 6" key="1">
    <citation type="submission" date="2017-12" db="EMBL/GenBank/DDBJ databases">
        <authorList>
            <person name="Hurst M.R.H."/>
        </authorList>
    </citation>
    <scope>NUCLEOTIDE SEQUENCE [LARGE SCALE GENOMIC DNA]</scope>
    <source>
        <strain evidence="5 6">SY-3-19</strain>
    </source>
</reference>
<dbReference type="InterPro" id="IPR035418">
    <property type="entry name" value="AraC-bd_2"/>
</dbReference>
<dbReference type="RefSeq" id="WP_104831566.1">
    <property type="nucleotide sequence ID" value="NZ_PJCH01000015.1"/>
</dbReference>
<accession>A0A2S7K1H6</accession>
<dbReference type="GO" id="GO:0003700">
    <property type="term" value="F:DNA-binding transcription factor activity"/>
    <property type="evidence" value="ECO:0007669"/>
    <property type="project" value="InterPro"/>
</dbReference>
<evidence type="ECO:0000259" key="4">
    <source>
        <dbReference type="PROSITE" id="PS01124"/>
    </source>
</evidence>
<evidence type="ECO:0000256" key="1">
    <source>
        <dbReference type="ARBA" id="ARBA00023015"/>
    </source>
</evidence>
<feature type="domain" description="HTH araC/xylS-type" evidence="4">
    <location>
        <begin position="211"/>
        <end position="312"/>
    </location>
</feature>
<dbReference type="OrthoDB" id="7191628at2"/>
<dbReference type="PRINTS" id="PR00032">
    <property type="entry name" value="HTHARAC"/>
</dbReference>
<name>A0A2S7K1H6_9PROT</name>
<keyword evidence="3" id="KW-0804">Transcription</keyword>
<dbReference type="PANTHER" id="PTHR46796:SF6">
    <property type="entry name" value="ARAC SUBFAMILY"/>
    <property type="match status" value="1"/>
</dbReference>
<dbReference type="SUPFAM" id="SSF46689">
    <property type="entry name" value="Homeodomain-like"/>
    <property type="match status" value="1"/>
</dbReference>
<dbReference type="InterPro" id="IPR050204">
    <property type="entry name" value="AraC_XylS_family_regulators"/>
</dbReference>
<dbReference type="PANTHER" id="PTHR46796">
    <property type="entry name" value="HTH-TYPE TRANSCRIPTIONAL ACTIVATOR RHAS-RELATED"/>
    <property type="match status" value="1"/>
</dbReference>
<organism evidence="5 6">
    <name type="scientific">Hyphococcus luteus</name>
    <dbReference type="NCBI Taxonomy" id="2058213"/>
    <lineage>
        <taxon>Bacteria</taxon>
        <taxon>Pseudomonadati</taxon>
        <taxon>Pseudomonadota</taxon>
        <taxon>Alphaproteobacteria</taxon>
        <taxon>Parvularculales</taxon>
        <taxon>Parvularculaceae</taxon>
        <taxon>Hyphococcus</taxon>
    </lineage>
</organism>
<comment type="caution">
    <text evidence="5">The sequence shown here is derived from an EMBL/GenBank/DDBJ whole genome shotgun (WGS) entry which is preliminary data.</text>
</comment>
<dbReference type="Pfam" id="PF12833">
    <property type="entry name" value="HTH_18"/>
    <property type="match status" value="1"/>
</dbReference>
<keyword evidence="1" id="KW-0805">Transcription regulation</keyword>
<dbReference type="AlphaFoldDB" id="A0A2S7K1H6"/>
<dbReference type="Proteomes" id="UP000239504">
    <property type="component" value="Unassembled WGS sequence"/>
</dbReference>